<evidence type="ECO:0000256" key="6">
    <source>
        <dbReference type="ARBA" id="ARBA00022846"/>
    </source>
</evidence>
<keyword evidence="10" id="KW-0966">Cell projection</keyword>
<comment type="function">
    <text evidence="1">Cilium-specific protein required for cilia structures.</text>
</comment>
<organism evidence="14 15">
    <name type="scientific">Cherax quadricarinatus</name>
    <name type="common">Australian red claw crayfish</name>
    <dbReference type="NCBI Taxonomy" id="27406"/>
    <lineage>
        <taxon>Eukaryota</taxon>
        <taxon>Metazoa</taxon>
        <taxon>Ecdysozoa</taxon>
        <taxon>Arthropoda</taxon>
        <taxon>Crustacea</taxon>
        <taxon>Multicrustacea</taxon>
        <taxon>Malacostraca</taxon>
        <taxon>Eumalacostraca</taxon>
        <taxon>Eucarida</taxon>
        <taxon>Decapoda</taxon>
        <taxon>Pleocyemata</taxon>
        <taxon>Astacidea</taxon>
        <taxon>Parastacoidea</taxon>
        <taxon>Parastacidae</taxon>
        <taxon>Cherax</taxon>
    </lineage>
</organism>
<dbReference type="Gene3D" id="3.80.10.10">
    <property type="entry name" value="Ribonuclease Inhibitor"/>
    <property type="match status" value="1"/>
</dbReference>
<dbReference type="InterPro" id="IPR001611">
    <property type="entry name" value="Leu-rich_rpt"/>
</dbReference>
<accession>A0AAW0X2Q6</accession>
<dbReference type="InterPro" id="IPR032675">
    <property type="entry name" value="LRR_dom_sf"/>
</dbReference>
<dbReference type="AlphaFoldDB" id="A0AAW0X2Q6"/>
<evidence type="ECO:0000313" key="15">
    <source>
        <dbReference type="Proteomes" id="UP001445076"/>
    </source>
</evidence>
<keyword evidence="7" id="KW-0175">Coiled coil</keyword>
<dbReference type="GO" id="GO:0005929">
    <property type="term" value="C:cilium"/>
    <property type="evidence" value="ECO:0007669"/>
    <property type="project" value="TreeGrafter"/>
</dbReference>
<keyword evidence="6" id="KW-0282">Flagellum</keyword>
<keyword evidence="8" id="KW-0969">Cilium</keyword>
<dbReference type="InterPro" id="IPR050576">
    <property type="entry name" value="Cilia_flagella_integrity"/>
</dbReference>
<evidence type="ECO:0000256" key="4">
    <source>
        <dbReference type="ARBA" id="ARBA00022614"/>
    </source>
</evidence>
<evidence type="ECO:0000256" key="12">
    <source>
        <dbReference type="ARBA" id="ARBA00038378"/>
    </source>
</evidence>
<keyword evidence="5" id="KW-0677">Repeat</keyword>
<evidence type="ECO:0000256" key="11">
    <source>
        <dbReference type="ARBA" id="ARBA00024433"/>
    </source>
</evidence>
<sequence>TRRIDGEVDEDDGKEVGVICGREWVEMDPLTLQVVGEALEEQEPHLPTLTHANAATATAHVKCLSLQFKSLGSLDFLWMLTNLRRLEASNNALTHTRGLERLINLTWLDLSFNQITDVSSLKTLRRLEVVSL</sequence>
<dbReference type="PANTHER" id="PTHR45973:SF12">
    <property type="entry name" value="DYNEIN REGULATORY COMPLEX SUBUNIT 3"/>
    <property type="match status" value="1"/>
</dbReference>
<evidence type="ECO:0000256" key="7">
    <source>
        <dbReference type="ARBA" id="ARBA00023054"/>
    </source>
</evidence>
<feature type="non-terminal residue" evidence="14">
    <location>
        <position position="1"/>
    </location>
</feature>
<comment type="subcellular location">
    <subcellularLocation>
        <location evidence="2">Cytoplasm</location>
        <location evidence="2">Cytoskeleton</location>
        <location evidence="2">Flagellum axoneme</location>
    </subcellularLocation>
</comment>
<dbReference type="Proteomes" id="UP001445076">
    <property type="component" value="Unassembled WGS sequence"/>
</dbReference>
<evidence type="ECO:0000256" key="9">
    <source>
        <dbReference type="ARBA" id="ARBA00023212"/>
    </source>
</evidence>
<dbReference type="PANTHER" id="PTHR45973">
    <property type="entry name" value="PROTEIN PHOSPHATASE 1 REGULATORY SUBUNIT SDS22-RELATED"/>
    <property type="match status" value="1"/>
</dbReference>
<keyword evidence="9" id="KW-0206">Cytoskeleton</keyword>
<keyword evidence="4" id="KW-0433">Leucine-rich repeat</keyword>
<dbReference type="SUPFAM" id="SSF52058">
    <property type="entry name" value="L domain-like"/>
    <property type="match status" value="1"/>
</dbReference>
<keyword evidence="3" id="KW-0963">Cytoplasm</keyword>
<proteinExistence type="inferred from homology"/>
<comment type="similarity">
    <text evidence="12">Belongs to the DRC3 family.</text>
</comment>
<evidence type="ECO:0000256" key="1">
    <source>
        <dbReference type="ARBA" id="ARBA00003843"/>
    </source>
</evidence>
<reference evidence="14 15" key="1">
    <citation type="journal article" date="2024" name="BMC Genomics">
        <title>Genome assembly of redclaw crayfish (Cherax quadricarinatus) provides insights into its immune adaptation and hypoxia tolerance.</title>
        <authorList>
            <person name="Liu Z."/>
            <person name="Zheng J."/>
            <person name="Li H."/>
            <person name="Fang K."/>
            <person name="Wang S."/>
            <person name="He J."/>
            <person name="Zhou D."/>
            <person name="Weng S."/>
            <person name="Chi M."/>
            <person name="Gu Z."/>
            <person name="He J."/>
            <person name="Li F."/>
            <person name="Wang M."/>
        </authorList>
    </citation>
    <scope>NUCLEOTIDE SEQUENCE [LARGE SCALE GENOMIC DNA]</scope>
    <source>
        <strain evidence="14">ZL_2023a</strain>
    </source>
</reference>
<name>A0AAW0X2Q6_CHEQU</name>
<feature type="non-terminal residue" evidence="14">
    <location>
        <position position="132"/>
    </location>
</feature>
<dbReference type="PROSITE" id="PS51450">
    <property type="entry name" value="LRR"/>
    <property type="match status" value="1"/>
</dbReference>
<evidence type="ECO:0000256" key="13">
    <source>
        <dbReference type="ARBA" id="ARBA00040950"/>
    </source>
</evidence>
<comment type="caution">
    <text evidence="14">The sequence shown here is derived from an EMBL/GenBank/DDBJ whole genome shotgun (WGS) entry which is preliminary data.</text>
</comment>
<evidence type="ECO:0000313" key="14">
    <source>
        <dbReference type="EMBL" id="KAK8734544.1"/>
    </source>
</evidence>
<protein>
    <recommendedName>
        <fullName evidence="11">Dynein axonemal assembly factor 1 homolog</fullName>
    </recommendedName>
    <alternativeName>
        <fullName evidence="13">Dynein regulatory complex subunit 3</fullName>
    </alternativeName>
</protein>
<keyword evidence="15" id="KW-1185">Reference proteome</keyword>
<dbReference type="EMBL" id="JARKIK010000050">
    <property type="protein sequence ID" value="KAK8734544.1"/>
    <property type="molecule type" value="Genomic_DNA"/>
</dbReference>
<evidence type="ECO:0000256" key="5">
    <source>
        <dbReference type="ARBA" id="ARBA00022737"/>
    </source>
</evidence>
<evidence type="ECO:0000256" key="8">
    <source>
        <dbReference type="ARBA" id="ARBA00023069"/>
    </source>
</evidence>
<dbReference type="SMART" id="SM00365">
    <property type="entry name" value="LRR_SD22"/>
    <property type="match status" value="2"/>
</dbReference>
<evidence type="ECO:0000256" key="3">
    <source>
        <dbReference type="ARBA" id="ARBA00022490"/>
    </source>
</evidence>
<evidence type="ECO:0000256" key="2">
    <source>
        <dbReference type="ARBA" id="ARBA00004611"/>
    </source>
</evidence>
<gene>
    <name evidence="14" type="ORF">OTU49_005872</name>
</gene>
<evidence type="ECO:0000256" key="10">
    <source>
        <dbReference type="ARBA" id="ARBA00023273"/>
    </source>
</evidence>